<evidence type="ECO:0000313" key="3">
    <source>
        <dbReference type="Proteomes" id="UP000003653"/>
    </source>
</evidence>
<protein>
    <submittedName>
        <fullName evidence="2">Uncharacterized protein</fullName>
    </submittedName>
</protein>
<reference evidence="2 3" key="1">
    <citation type="submission" date="2010-04" db="EMBL/GenBank/DDBJ databases">
        <authorList>
            <person name="Muzny D."/>
            <person name="Qin X."/>
            <person name="Deng J."/>
            <person name="Jiang H."/>
            <person name="Liu Y."/>
            <person name="Qu J."/>
            <person name="Song X.-Z."/>
            <person name="Zhang L."/>
            <person name="Thornton R."/>
            <person name="Coyle M."/>
            <person name="Francisco L."/>
            <person name="Jackson L."/>
            <person name="Javaid M."/>
            <person name="Korchina V."/>
            <person name="Kovar C."/>
            <person name="Mata R."/>
            <person name="Mathew T."/>
            <person name="Ngo R."/>
            <person name="Nguyen L."/>
            <person name="Nguyen N."/>
            <person name="Okwuonu G."/>
            <person name="Ongeri F."/>
            <person name="Pham C."/>
            <person name="Simmons D."/>
            <person name="Wilczek-Boney K."/>
            <person name="Hale W."/>
            <person name="Jakkamsetti A."/>
            <person name="Pham P."/>
            <person name="Ruth R."/>
            <person name="San Lucas F."/>
            <person name="Warren J."/>
            <person name="Zhang J."/>
            <person name="Zhao Z."/>
            <person name="Zhou C."/>
            <person name="Zhu D."/>
            <person name="Lee S."/>
            <person name="Bess C."/>
            <person name="Blankenburg K."/>
            <person name="Forbes L."/>
            <person name="Fu Q."/>
            <person name="Gubbala S."/>
            <person name="Hirani K."/>
            <person name="Jayaseelan J.C."/>
            <person name="Lara F."/>
            <person name="Munidasa M."/>
            <person name="Palculict T."/>
            <person name="Patil S."/>
            <person name="Pu L.-L."/>
            <person name="Saada N."/>
            <person name="Tang L."/>
            <person name="Weissenberger G."/>
            <person name="Zhu Y."/>
            <person name="Hemphill L."/>
            <person name="Shang Y."/>
            <person name="Youmans B."/>
            <person name="Ayvaz T."/>
            <person name="Ross M."/>
            <person name="Santibanez J."/>
            <person name="Aqrawi P."/>
            <person name="Gross S."/>
            <person name="Joshi V."/>
            <person name="Fowler G."/>
            <person name="Nazareth L."/>
            <person name="Reid J."/>
            <person name="Worley K."/>
            <person name="Petrosino J."/>
            <person name="Highlander S."/>
            <person name="Gibbs R."/>
        </authorList>
    </citation>
    <scope>NUCLEOTIDE SEQUENCE [LARGE SCALE GENOMIC DNA]</scope>
    <source>
        <strain evidence="2 3">ATCC BAA-614</strain>
    </source>
</reference>
<dbReference type="HOGENOM" id="CLU_3236311_0_0_11"/>
<proteinExistence type="predicted"/>
<keyword evidence="3" id="KW-1185">Reference proteome</keyword>
<comment type="caution">
    <text evidence="2">The sequence shown here is derived from an EMBL/GenBank/DDBJ whole genome shotgun (WGS) entry which is preliminary data.</text>
</comment>
<accession>D5PJK3</accession>
<feature type="compositionally biased region" description="Basic and acidic residues" evidence="1">
    <location>
        <begin position="1"/>
        <end position="10"/>
    </location>
</feature>
<sequence>MTDGAGEHGRPTTAGWRGRDGPARRPPASPSCGSAGRWRRPGQ</sequence>
<dbReference type="EMBL" id="ADNV01000397">
    <property type="protein sequence ID" value="EFG73741.1"/>
    <property type="molecule type" value="Genomic_DNA"/>
</dbReference>
<name>D5PJK3_9MYCO</name>
<organism evidence="2 3">
    <name type="scientific">Mycobacterium parascrofulaceum ATCC BAA-614</name>
    <dbReference type="NCBI Taxonomy" id="525368"/>
    <lineage>
        <taxon>Bacteria</taxon>
        <taxon>Bacillati</taxon>
        <taxon>Actinomycetota</taxon>
        <taxon>Actinomycetes</taxon>
        <taxon>Mycobacteriales</taxon>
        <taxon>Mycobacteriaceae</taxon>
        <taxon>Mycobacterium</taxon>
        <taxon>Mycobacterium simiae complex</taxon>
    </lineage>
</organism>
<evidence type="ECO:0000256" key="1">
    <source>
        <dbReference type="SAM" id="MobiDB-lite"/>
    </source>
</evidence>
<dbReference type="AlphaFoldDB" id="D5PJK3"/>
<dbReference type="Proteomes" id="UP000003653">
    <property type="component" value="Unassembled WGS sequence"/>
</dbReference>
<gene>
    <name evidence="2" type="ORF">HMPREF0591_6347</name>
</gene>
<feature type="region of interest" description="Disordered" evidence="1">
    <location>
        <begin position="1"/>
        <end position="43"/>
    </location>
</feature>
<evidence type="ECO:0000313" key="2">
    <source>
        <dbReference type="EMBL" id="EFG73741.1"/>
    </source>
</evidence>